<evidence type="ECO:0000256" key="1">
    <source>
        <dbReference type="SAM" id="MobiDB-lite"/>
    </source>
</evidence>
<dbReference type="RefSeq" id="WP_017362188.1">
    <property type="nucleotide sequence ID" value="NZ_FMZQ01000007.1"/>
</dbReference>
<dbReference type="InterPro" id="IPR036249">
    <property type="entry name" value="Thioredoxin-like_sf"/>
</dbReference>
<keyword evidence="2" id="KW-0472">Membrane</keyword>
<protein>
    <submittedName>
        <fullName evidence="3">Uncharacterized protein</fullName>
    </submittedName>
</protein>
<reference evidence="4" key="1">
    <citation type="submission" date="2016-10" db="EMBL/GenBank/DDBJ databases">
        <authorList>
            <person name="Varghese N."/>
            <person name="Submissions S."/>
        </authorList>
    </citation>
    <scope>NUCLEOTIDE SEQUENCE [LARGE SCALE GENOMIC DNA]</scope>
    <source>
        <strain evidence="4">DSM 26382</strain>
    </source>
</reference>
<dbReference type="EMBL" id="FMZQ01000007">
    <property type="protein sequence ID" value="SDC82191.1"/>
    <property type="molecule type" value="Genomic_DNA"/>
</dbReference>
<gene>
    <name evidence="3" type="ORF">SAMN05216576_10735</name>
</gene>
<dbReference type="SUPFAM" id="SSF52833">
    <property type="entry name" value="Thioredoxin-like"/>
    <property type="match status" value="1"/>
</dbReference>
<evidence type="ECO:0000256" key="2">
    <source>
        <dbReference type="SAM" id="Phobius"/>
    </source>
</evidence>
<sequence>MTDSISKPKGILFAAYLSSALAILALGSIVLYFWVKGDGGSSQACEKAAGIDQAHALLSVHFPKLAINTAELLDLGAGAKAAGCLLEVDMHAVKGDDSSRGFVYLLPDGQRFLNGPLHDRRSKIQVRTGGASADGELETVLATNNAAINMINERLALLGAAPAGSPAPSTPATQEPSASPEADQKSVTAAREDLLAKLVALPSIRSPEGSPDKAVYVLVDPVCVNCAKLSAQSEELTKRFGIQWNWLPMYTSERGWVLSALALREYGLDPKRGNDVLHETMKPTWDVSKHAESIEALSEADYVRAKENFMTYHSLADKNPSLGTPVVVFRRKDGTVEVISGLPNADDWQAIN</sequence>
<evidence type="ECO:0000313" key="3">
    <source>
        <dbReference type="EMBL" id="SDC82191.1"/>
    </source>
</evidence>
<name>A0A1G6PQE5_9GAMM</name>
<feature type="compositionally biased region" description="Low complexity" evidence="1">
    <location>
        <begin position="162"/>
        <end position="173"/>
    </location>
</feature>
<accession>A0A1G6PQE5</accession>
<feature type="region of interest" description="Disordered" evidence="1">
    <location>
        <begin position="162"/>
        <end position="187"/>
    </location>
</feature>
<dbReference type="GeneID" id="57609172"/>
<keyword evidence="4" id="KW-1185">Reference proteome</keyword>
<evidence type="ECO:0000313" key="4">
    <source>
        <dbReference type="Proteomes" id="UP000199467"/>
    </source>
</evidence>
<organism evidence="3 4">
    <name type="scientific">Ectopseudomonas chengduensis</name>
    <dbReference type="NCBI Taxonomy" id="489632"/>
    <lineage>
        <taxon>Bacteria</taxon>
        <taxon>Pseudomonadati</taxon>
        <taxon>Pseudomonadota</taxon>
        <taxon>Gammaproteobacteria</taxon>
        <taxon>Pseudomonadales</taxon>
        <taxon>Pseudomonadaceae</taxon>
        <taxon>Ectopseudomonas</taxon>
    </lineage>
</organism>
<proteinExistence type="predicted"/>
<dbReference type="Proteomes" id="UP000199467">
    <property type="component" value="Unassembled WGS sequence"/>
</dbReference>
<keyword evidence="2" id="KW-1133">Transmembrane helix</keyword>
<feature type="transmembrane region" description="Helical" evidence="2">
    <location>
        <begin position="12"/>
        <end position="35"/>
    </location>
</feature>
<keyword evidence="2" id="KW-0812">Transmembrane</keyword>
<dbReference type="Gene3D" id="3.40.30.10">
    <property type="entry name" value="Glutaredoxin"/>
    <property type="match status" value="1"/>
</dbReference>
<dbReference type="AlphaFoldDB" id="A0A1G6PQE5"/>